<comment type="caution">
    <text evidence="1">The sequence shown here is derived from an EMBL/GenBank/DDBJ whole genome shotgun (WGS) entry which is preliminary data.</text>
</comment>
<protein>
    <submittedName>
        <fullName evidence="1">Uncharacterized protein</fullName>
    </submittedName>
</protein>
<name>A0AA38MNY2_9CUCU</name>
<proteinExistence type="predicted"/>
<sequence length="77" mass="8592">MIIQLESKTIKAAKLLKILSVVGRLRVVSASIGLDVGQHRRVHEISHPPASLNSANIVDKISTVSFLKTKSRRRERH</sequence>
<dbReference type="Proteomes" id="UP001168821">
    <property type="component" value="Unassembled WGS sequence"/>
</dbReference>
<accession>A0AA38MNY2</accession>
<evidence type="ECO:0000313" key="2">
    <source>
        <dbReference type="Proteomes" id="UP001168821"/>
    </source>
</evidence>
<reference evidence="1" key="1">
    <citation type="journal article" date="2023" name="G3 (Bethesda)">
        <title>Whole genome assemblies of Zophobas morio and Tenebrio molitor.</title>
        <authorList>
            <person name="Kaur S."/>
            <person name="Stinson S.A."/>
            <person name="diCenzo G.C."/>
        </authorList>
    </citation>
    <scope>NUCLEOTIDE SEQUENCE</scope>
    <source>
        <strain evidence="1">QUZm001</strain>
    </source>
</reference>
<dbReference type="AlphaFoldDB" id="A0AA38MNY2"/>
<evidence type="ECO:0000313" key="1">
    <source>
        <dbReference type="EMBL" id="KAJ3662679.1"/>
    </source>
</evidence>
<dbReference type="EMBL" id="JALNTZ010000002">
    <property type="protein sequence ID" value="KAJ3662679.1"/>
    <property type="molecule type" value="Genomic_DNA"/>
</dbReference>
<organism evidence="1 2">
    <name type="scientific">Zophobas morio</name>
    <dbReference type="NCBI Taxonomy" id="2755281"/>
    <lineage>
        <taxon>Eukaryota</taxon>
        <taxon>Metazoa</taxon>
        <taxon>Ecdysozoa</taxon>
        <taxon>Arthropoda</taxon>
        <taxon>Hexapoda</taxon>
        <taxon>Insecta</taxon>
        <taxon>Pterygota</taxon>
        <taxon>Neoptera</taxon>
        <taxon>Endopterygota</taxon>
        <taxon>Coleoptera</taxon>
        <taxon>Polyphaga</taxon>
        <taxon>Cucujiformia</taxon>
        <taxon>Tenebrionidae</taxon>
        <taxon>Zophobas</taxon>
    </lineage>
</organism>
<gene>
    <name evidence="1" type="ORF">Zmor_007015</name>
</gene>
<keyword evidence="2" id="KW-1185">Reference proteome</keyword>